<gene>
    <name evidence="3" type="ORF">FDA94_17475</name>
</gene>
<dbReference type="SUPFAM" id="SSF52402">
    <property type="entry name" value="Adenine nucleotide alpha hydrolases-like"/>
    <property type="match status" value="2"/>
</dbReference>
<dbReference type="PANTHER" id="PTHR46268:SF6">
    <property type="entry name" value="UNIVERSAL STRESS PROTEIN UP12"/>
    <property type="match status" value="1"/>
</dbReference>
<dbReference type="Proteomes" id="UP000308705">
    <property type="component" value="Unassembled WGS sequence"/>
</dbReference>
<dbReference type="InterPro" id="IPR006016">
    <property type="entry name" value="UspA"/>
</dbReference>
<name>A0A4U3MER5_9ACTN</name>
<protein>
    <submittedName>
        <fullName evidence="3">Universal stress protein</fullName>
    </submittedName>
</protein>
<dbReference type="PANTHER" id="PTHR46268">
    <property type="entry name" value="STRESS RESPONSE PROTEIN NHAX"/>
    <property type="match status" value="1"/>
</dbReference>
<feature type="domain" description="UspA" evidence="2">
    <location>
        <begin position="139"/>
        <end position="275"/>
    </location>
</feature>
<comment type="caution">
    <text evidence="3">The sequence shown here is derived from an EMBL/GenBank/DDBJ whole genome shotgun (WGS) entry which is preliminary data.</text>
</comment>
<dbReference type="Pfam" id="PF00582">
    <property type="entry name" value="Usp"/>
    <property type="match status" value="2"/>
</dbReference>
<reference evidence="3 4" key="1">
    <citation type="submission" date="2019-04" db="EMBL/GenBank/DDBJ databases">
        <title>Herbidospora sp. NEAU-GS14.nov., a novel actinomycete isolated from soil.</title>
        <authorList>
            <person name="Han L."/>
        </authorList>
    </citation>
    <scope>NUCLEOTIDE SEQUENCE [LARGE SCALE GENOMIC DNA]</scope>
    <source>
        <strain evidence="3 4">NEAU-GS14</strain>
    </source>
</reference>
<dbReference type="PRINTS" id="PR01438">
    <property type="entry name" value="UNVRSLSTRESS"/>
</dbReference>
<dbReference type="Gene3D" id="3.40.50.620">
    <property type="entry name" value="HUPs"/>
    <property type="match status" value="2"/>
</dbReference>
<evidence type="ECO:0000256" key="1">
    <source>
        <dbReference type="ARBA" id="ARBA00008791"/>
    </source>
</evidence>
<feature type="domain" description="UspA" evidence="2">
    <location>
        <begin position="2"/>
        <end position="132"/>
    </location>
</feature>
<organism evidence="3 4">
    <name type="scientific">Herbidospora galbida</name>
    <dbReference type="NCBI Taxonomy" id="2575442"/>
    <lineage>
        <taxon>Bacteria</taxon>
        <taxon>Bacillati</taxon>
        <taxon>Actinomycetota</taxon>
        <taxon>Actinomycetes</taxon>
        <taxon>Streptosporangiales</taxon>
        <taxon>Streptosporangiaceae</taxon>
        <taxon>Herbidospora</taxon>
    </lineage>
</organism>
<sequence length="276" mass="28656">MIVAGVDGSPSALAAVEYAAADAVRRGATLRLVHVREPWTGIRLSQLNEVENTYGEEVLATAERRARARAPGLGVTTALATGGVVARLKEEAAKADAVVIGSRGTGGFAGMILGSVGLGLAGHAPGPVIVVREPSSSAYGRLVAGYDGGEEADVALEYAFAEAQRRGAGLRAVFSWQPPPFSSVGTMYDNLIHCVYEERTTFVEERFAAWRDRHPGVPVEYASVYGHPVNVLAEESRAADLVIAGSRGLGAVGAAVLGSVGHGLLHHAHCPVAIVS</sequence>
<comment type="similarity">
    <text evidence="1">Belongs to the universal stress protein A family.</text>
</comment>
<proteinExistence type="inferred from homology"/>
<accession>A0A4U3MER5</accession>
<dbReference type="RefSeq" id="WP_137248128.1">
    <property type="nucleotide sequence ID" value="NZ_SZQA01000015.1"/>
</dbReference>
<dbReference type="OrthoDB" id="9816117at2"/>
<dbReference type="AlphaFoldDB" id="A0A4U3MER5"/>
<evidence type="ECO:0000313" key="3">
    <source>
        <dbReference type="EMBL" id="TKK87611.1"/>
    </source>
</evidence>
<dbReference type="InterPro" id="IPR006015">
    <property type="entry name" value="Universal_stress_UspA"/>
</dbReference>
<keyword evidence="4" id="KW-1185">Reference proteome</keyword>
<evidence type="ECO:0000259" key="2">
    <source>
        <dbReference type="Pfam" id="PF00582"/>
    </source>
</evidence>
<dbReference type="EMBL" id="SZQA01000015">
    <property type="protein sequence ID" value="TKK87611.1"/>
    <property type="molecule type" value="Genomic_DNA"/>
</dbReference>
<evidence type="ECO:0000313" key="4">
    <source>
        <dbReference type="Proteomes" id="UP000308705"/>
    </source>
</evidence>
<dbReference type="InterPro" id="IPR014729">
    <property type="entry name" value="Rossmann-like_a/b/a_fold"/>
</dbReference>